<dbReference type="Proteomes" id="UP000187609">
    <property type="component" value="Unassembled WGS sequence"/>
</dbReference>
<gene>
    <name evidence="1" type="ORF">A4A49_11801</name>
</gene>
<dbReference type="EMBL" id="MJEQ01000344">
    <property type="protein sequence ID" value="OIT37153.1"/>
    <property type="molecule type" value="Genomic_DNA"/>
</dbReference>
<keyword evidence="2" id="KW-1185">Reference proteome</keyword>
<reference evidence="1" key="1">
    <citation type="submission" date="2016-11" db="EMBL/GenBank/DDBJ databases">
        <title>The genome of Nicotiana attenuata.</title>
        <authorList>
            <person name="Xu S."/>
            <person name="Brockmoeller T."/>
            <person name="Gaquerel E."/>
            <person name="Navarro A."/>
            <person name="Kuhl H."/>
            <person name="Gase K."/>
            <person name="Ling Z."/>
            <person name="Zhou W."/>
            <person name="Kreitzer C."/>
            <person name="Stanke M."/>
            <person name="Tang H."/>
            <person name="Lyons E."/>
            <person name="Pandey P."/>
            <person name="Pandey S.P."/>
            <person name="Timmermann B."/>
            <person name="Baldwin I.T."/>
        </authorList>
    </citation>
    <scope>NUCLEOTIDE SEQUENCE [LARGE SCALE GENOMIC DNA]</scope>
    <source>
        <strain evidence="1">UT</strain>
    </source>
</reference>
<organism evidence="1 2">
    <name type="scientific">Nicotiana attenuata</name>
    <name type="common">Coyote tobacco</name>
    <dbReference type="NCBI Taxonomy" id="49451"/>
    <lineage>
        <taxon>Eukaryota</taxon>
        <taxon>Viridiplantae</taxon>
        <taxon>Streptophyta</taxon>
        <taxon>Embryophyta</taxon>
        <taxon>Tracheophyta</taxon>
        <taxon>Spermatophyta</taxon>
        <taxon>Magnoliopsida</taxon>
        <taxon>eudicotyledons</taxon>
        <taxon>Gunneridae</taxon>
        <taxon>Pentapetalae</taxon>
        <taxon>asterids</taxon>
        <taxon>lamiids</taxon>
        <taxon>Solanales</taxon>
        <taxon>Solanaceae</taxon>
        <taxon>Nicotianoideae</taxon>
        <taxon>Nicotianeae</taxon>
        <taxon>Nicotiana</taxon>
    </lineage>
</organism>
<evidence type="ECO:0000313" key="1">
    <source>
        <dbReference type="EMBL" id="OIT37153.1"/>
    </source>
</evidence>
<accession>A0A314L6G2</accession>
<name>A0A314L6G2_NICAT</name>
<sequence length="215" mass="24982">MEYNQPKKMVEELAAEYYQRSAMCFKCDGNHLWVDSQAGMYSSYGSYFEQSHSVSSSYRYGNSYGHDLDSSWDECPYYSESEVRQPPQGENDSLEELVYTFINKPVEIFTQDDEAMNNLTMQQSQIISTLSGSSLRYDVEYMEEILCENEPTQEDKHPQRGLFTIQDDSDSTEMIENKVVVECEATEEEFKPPSTFPHIQHVVEENEKQLFLDIP</sequence>
<dbReference type="AlphaFoldDB" id="A0A314L6G2"/>
<proteinExistence type="predicted"/>
<comment type="caution">
    <text evidence="1">The sequence shown here is derived from an EMBL/GenBank/DDBJ whole genome shotgun (WGS) entry which is preliminary data.</text>
</comment>
<dbReference type="Gramene" id="OIT37153">
    <property type="protein sequence ID" value="OIT37153"/>
    <property type="gene ID" value="A4A49_11801"/>
</dbReference>
<protein>
    <submittedName>
        <fullName evidence="1">Uncharacterized protein</fullName>
    </submittedName>
</protein>
<evidence type="ECO:0000313" key="2">
    <source>
        <dbReference type="Proteomes" id="UP000187609"/>
    </source>
</evidence>